<sequence>MQPPPMSSTPYSGNGPYAPPPLQQAAPMGIPQQNNAVALAGTKGDVSPIEEKAPTLTTITRKEVGADGTKKEFTPHASPPLHTASPVASSFPNATTEVPGSAPPPRHEFGSDGEITNSVSSQGIELDGAHQAPVNQYPAYQESRQGRWGYQYPRQGQAYEVDSGQVQGYPRHGQHGGTFELGPGR</sequence>
<dbReference type="RefSeq" id="XP_033679995.1">
    <property type="nucleotide sequence ID" value="XM_033836475.1"/>
</dbReference>
<evidence type="ECO:0000313" key="2">
    <source>
        <dbReference type="EMBL" id="KAF2244991.1"/>
    </source>
</evidence>
<feature type="compositionally biased region" description="Basic and acidic residues" evidence="1">
    <location>
        <begin position="60"/>
        <end position="74"/>
    </location>
</feature>
<dbReference type="Proteomes" id="UP000800094">
    <property type="component" value="Unassembled WGS sequence"/>
</dbReference>
<feature type="region of interest" description="Disordered" evidence="1">
    <location>
        <begin position="159"/>
        <end position="185"/>
    </location>
</feature>
<dbReference type="OrthoDB" id="3798478at2759"/>
<organism evidence="2 3">
    <name type="scientific">Trematosphaeria pertusa</name>
    <dbReference type="NCBI Taxonomy" id="390896"/>
    <lineage>
        <taxon>Eukaryota</taxon>
        <taxon>Fungi</taxon>
        <taxon>Dikarya</taxon>
        <taxon>Ascomycota</taxon>
        <taxon>Pezizomycotina</taxon>
        <taxon>Dothideomycetes</taxon>
        <taxon>Pleosporomycetidae</taxon>
        <taxon>Pleosporales</taxon>
        <taxon>Massarineae</taxon>
        <taxon>Trematosphaeriaceae</taxon>
        <taxon>Trematosphaeria</taxon>
    </lineage>
</organism>
<feature type="compositionally biased region" description="Polar residues" evidence="1">
    <location>
        <begin position="86"/>
        <end position="98"/>
    </location>
</feature>
<dbReference type="GeneID" id="54589805"/>
<protein>
    <submittedName>
        <fullName evidence="2">Uncharacterized protein</fullName>
    </submittedName>
</protein>
<gene>
    <name evidence="2" type="ORF">BU26DRAFT_90527</name>
</gene>
<dbReference type="AlphaFoldDB" id="A0A6A6I3T0"/>
<reference evidence="2" key="1">
    <citation type="journal article" date="2020" name="Stud. Mycol.">
        <title>101 Dothideomycetes genomes: a test case for predicting lifestyles and emergence of pathogens.</title>
        <authorList>
            <person name="Haridas S."/>
            <person name="Albert R."/>
            <person name="Binder M."/>
            <person name="Bloem J."/>
            <person name="Labutti K."/>
            <person name="Salamov A."/>
            <person name="Andreopoulos B."/>
            <person name="Baker S."/>
            <person name="Barry K."/>
            <person name="Bills G."/>
            <person name="Bluhm B."/>
            <person name="Cannon C."/>
            <person name="Castanera R."/>
            <person name="Culley D."/>
            <person name="Daum C."/>
            <person name="Ezra D."/>
            <person name="Gonzalez J."/>
            <person name="Henrissat B."/>
            <person name="Kuo A."/>
            <person name="Liang C."/>
            <person name="Lipzen A."/>
            <person name="Lutzoni F."/>
            <person name="Magnuson J."/>
            <person name="Mondo S."/>
            <person name="Nolan M."/>
            <person name="Ohm R."/>
            <person name="Pangilinan J."/>
            <person name="Park H.-J."/>
            <person name="Ramirez L."/>
            <person name="Alfaro M."/>
            <person name="Sun H."/>
            <person name="Tritt A."/>
            <person name="Yoshinaga Y."/>
            <person name="Zwiers L.-H."/>
            <person name="Turgeon B."/>
            <person name="Goodwin S."/>
            <person name="Spatafora J."/>
            <person name="Crous P."/>
            <person name="Grigoriev I."/>
        </authorList>
    </citation>
    <scope>NUCLEOTIDE SEQUENCE</scope>
    <source>
        <strain evidence="2">CBS 122368</strain>
    </source>
</reference>
<evidence type="ECO:0000256" key="1">
    <source>
        <dbReference type="SAM" id="MobiDB-lite"/>
    </source>
</evidence>
<accession>A0A6A6I3T0</accession>
<feature type="compositionally biased region" description="Polar residues" evidence="1">
    <location>
        <begin position="114"/>
        <end position="123"/>
    </location>
</feature>
<feature type="region of interest" description="Disordered" evidence="1">
    <location>
        <begin position="1"/>
        <end position="144"/>
    </location>
</feature>
<name>A0A6A6I3T0_9PLEO</name>
<dbReference type="EMBL" id="ML987202">
    <property type="protein sequence ID" value="KAF2244991.1"/>
    <property type="molecule type" value="Genomic_DNA"/>
</dbReference>
<keyword evidence="3" id="KW-1185">Reference proteome</keyword>
<proteinExistence type="predicted"/>
<evidence type="ECO:0000313" key="3">
    <source>
        <dbReference type="Proteomes" id="UP000800094"/>
    </source>
</evidence>